<evidence type="ECO:0000313" key="2">
    <source>
        <dbReference type="Proteomes" id="UP000010482"/>
    </source>
</evidence>
<accession>K9YXN5</accession>
<proteinExistence type="predicted"/>
<reference evidence="1" key="1">
    <citation type="submission" date="2012-04" db="EMBL/GenBank/DDBJ databases">
        <title>Finished genome of Dactylococcopsis salina PCC 8305.</title>
        <authorList>
            <consortium name="US DOE Joint Genome Institute"/>
            <person name="Gugger M."/>
            <person name="Coursin T."/>
            <person name="Rippka R."/>
            <person name="Tandeau De Marsac N."/>
            <person name="Huntemann M."/>
            <person name="Wei C.-L."/>
            <person name="Han J."/>
            <person name="Detter J.C."/>
            <person name="Han C."/>
            <person name="Tapia R."/>
            <person name="Daligault H."/>
            <person name="Chen A."/>
            <person name="Krypides N."/>
            <person name="Mavromatis K."/>
            <person name="Markowitz V."/>
            <person name="Szeto E."/>
            <person name="Ivanova N."/>
            <person name="Ovchinnikova G."/>
            <person name="Pagani I."/>
            <person name="Pati A."/>
            <person name="Goodwin L."/>
            <person name="Peters L."/>
            <person name="Pitluck S."/>
            <person name="Woyke T."/>
            <person name="Kerfeld C."/>
        </authorList>
    </citation>
    <scope>NUCLEOTIDE SEQUENCE [LARGE SCALE GENOMIC DNA]</scope>
    <source>
        <strain evidence="1">PCC 8305</strain>
    </source>
</reference>
<dbReference type="STRING" id="13035.Dacsa_3161"/>
<dbReference type="Gene3D" id="3.30.1490.300">
    <property type="match status" value="1"/>
</dbReference>
<dbReference type="InterPro" id="IPR005883">
    <property type="entry name" value="PilM"/>
</dbReference>
<dbReference type="PANTHER" id="PTHR32432">
    <property type="entry name" value="CELL DIVISION PROTEIN FTSA-RELATED"/>
    <property type="match status" value="1"/>
</dbReference>
<dbReference type="Pfam" id="PF11104">
    <property type="entry name" value="PilM_2"/>
    <property type="match status" value="1"/>
</dbReference>
<dbReference type="PATRIC" id="fig|13035.3.peg.3578"/>
<dbReference type="CDD" id="cd24049">
    <property type="entry name" value="ASKHA_NBD_PilM"/>
    <property type="match status" value="1"/>
</dbReference>
<keyword evidence="2" id="KW-1185">Reference proteome</keyword>
<dbReference type="InterPro" id="IPR050696">
    <property type="entry name" value="FtsA/MreB"/>
</dbReference>
<dbReference type="Proteomes" id="UP000010482">
    <property type="component" value="Chromosome"/>
</dbReference>
<dbReference type="KEGG" id="dsl:Dacsa_3161"/>
<dbReference type="NCBIfam" id="TIGR01175">
    <property type="entry name" value="pilM"/>
    <property type="match status" value="1"/>
</dbReference>
<organism evidence="1 2">
    <name type="scientific">Dactylococcopsis salina (strain PCC 8305)</name>
    <name type="common">Myxobactron salinum</name>
    <dbReference type="NCBI Taxonomy" id="13035"/>
    <lineage>
        <taxon>Bacteria</taxon>
        <taxon>Bacillati</taxon>
        <taxon>Cyanobacteriota</taxon>
        <taxon>Cyanophyceae</taxon>
        <taxon>Nodosilineales</taxon>
        <taxon>Cymatolegaceae</taxon>
        <taxon>Dactylococcopsis</taxon>
    </lineage>
</organism>
<evidence type="ECO:0000313" key="1">
    <source>
        <dbReference type="EMBL" id="AFZ51686.1"/>
    </source>
</evidence>
<dbReference type="HOGENOM" id="CLU_050686_0_2_3"/>
<sequence length="371" mass="41428">MLQPLSKYIPSFLQKKGKGVAIELTPNQINVSQVQNTDRGYKLQFLATKEVPEGVYSDGKIIDPPTLADLIKETLEENKIKAKTVNTAVPMRDSILSIIPVPAELSEEELRDVVLNQEAGLYLPYPIEEMDLDYQKLGYFADEDGIEKVQVLLISTRKEVTDVYLDIFEEQVGLKINALEVNTLALIRTIREQLRQYPSQEAVVLVDIEFDNTELVIIVDGVPEFKRTVPIGTFQLQSALSRAMNLPPSRQVSMLQEMTLPISSEKTKEETTPLNLGMNALQRVLGELTDEVRRSVDYYLSQSEGMEVVQMLLAGPGAGIGEIDSFFNQRLNIPTTRIDPVDALSLETDEEIVIPQRPGLGTILGLALKEI</sequence>
<dbReference type="Gene3D" id="3.30.420.40">
    <property type="match status" value="2"/>
</dbReference>
<dbReference type="OrthoDB" id="503707at2"/>
<dbReference type="AlphaFoldDB" id="K9YXN5"/>
<dbReference type="EMBL" id="CP003944">
    <property type="protein sequence ID" value="AFZ51686.1"/>
    <property type="molecule type" value="Genomic_DNA"/>
</dbReference>
<dbReference type="PANTHER" id="PTHR32432:SF3">
    <property type="entry name" value="ETHANOLAMINE UTILIZATION PROTEIN EUTJ"/>
    <property type="match status" value="1"/>
</dbReference>
<dbReference type="InterPro" id="IPR043129">
    <property type="entry name" value="ATPase_NBD"/>
</dbReference>
<dbReference type="PIRSF" id="PIRSF019169">
    <property type="entry name" value="PilM"/>
    <property type="match status" value="1"/>
</dbReference>
<dbReference type="eggNOG" id="COG4972">
    <property type="taxonomic scope" value="Bacteria"/>
</dbReference>
<gene>
    <name evidence="1" type="ORF">Dacsa_3161</name>
</gene>
<name>K9YXN5_DACS8</name>
<dbReference type="RefSeq" id="WP_015230663.1">
    <property type="nucleotide sequence ID" value="NC_019780.1"/>
</dbReference>
<protein>
    <submittedName>
        <fullName evidence="1">Type IV pilus assembly protein PilM</fullName>
    </submittedName>
</protein>
<dbReference type="SUPFAM" id="SSF53067">
    <property type="entry name" value="Actin-like ATPase domain"/>
    <property type="match status" value="2"/>
</dbReference>